<gene>
    <name evidence="1" type="ORF">CPA45_09765</name>
</gene>
<dbReference type="AlphaFoldDB" id="A0A2A4HP57"/>
<dbReference type="EMBL" id="NWUX01000006">
    <property type="protein sequence ID" value="PCF96005.1"/>
    <property type="molecule type" value="Genomic_DNA"/>
</dbReference>
<dbReference type="Proteomes" id="UP000218677">
    <property type="component" value="Unassembled WGS sequence"/>
</dbReference>
<accession>A0A2A4HP57</accession>
<sequence>MTAAISAPFSFTEFKQSLSTANKRKLLRWANSELHVVFYRNSSGQELSGLLQVGSQQCYVASSNQDALQRAMTNVKLEDGSEIVIKTLSLAELARNAHLYNLSIHLIDKEDGLTIGGALMQLFGITAILKDDEGNEVIYEADAFFFEPESDAETLPYGAVQHWRDIELEYTSAREPSEIKSLYVFDDQLDWNNPLFPELPDNAKALSTLSPNAQIFFEHIRVPPLMSWDEETVSTIVPEPPYENSLLAANNLSAFNVLRAMVDQDIVPTVDDITLMIKKDIKHENEPADSPERWEIRVSFTTPMGFNAVFSPDWVEASLCKANTELPDTTGTHLASEKLRERIVNHLAWNFFQHGRSFTKTLFRTDLQGLLPGFIINSYGPFQPDYADKRFPCLARFQCGEHGVPVLLLGQNEGNYVCMPLAFEEIPEADVSALIPRRSELISMESKSMLLSARYERLAIPASLVDFPDHWYQGIRVSNRYLKSKFIFGMRFNTLMTEMENESATTANSSLKWIVVGCAVALIGVMLVMNL</sequence>
<keyword evidence="2" id="KW-1185">Reference proteome</keyword>
<evidence type="ECO:0000313" key="2">
    <source>
        <dbReference type="Proteomes" id="UP000218677"/>
    </source>
</evidence>
<organism evidence="1 2">
    <name type="scientific">Vreelandella nigrificans</name>
    <dbReference type="NCBI Taxonomy" id="2042704"/>
    <lineage>
        <taxon>Bacteria</taxon>
        <taxon>Pseudomonadati</taxon>
        <taxon>Pseudomonadota</taxon>
        <taxon>Gammaproteobacteria</taxon>
        <taxon>Oceanospirillales</taxon>
        <taxon>Halomonadaceae</taxon>
        <taxon>Vreelandella</taxon>
    </lineage>
</organism>
<evidence type="ECO:0000313" key="1">
    <source>
        <dbReference type="EMBL" id="PCF96005.1"/>
    </source>
</evidence>
<comment type="caution">
    <text evidence="1">The sequence shown here is derived from an EMBL/GenBank/DDBJ whole genome shotgun (WGS) entry which is preliminary data.</text>
</comment>
<proteinExistence type="predicted"/>
<protein>
    <submittedName>
        <fullName evidence="1">Uncharacterized protein</fullName>
    </submittedName>
</protein>
<name>A0A2A4HP57_9GAMM</name>
<dbReference type="RefSeq" id="WP_096651359.1">
    <property type="nucleotide sequence ID" value="NZ_NWUX01000006.1"/>
</dbReference>
<dbReference type="OrthoDB" id="6347847at2"/>
<reference evidence="2" key="1">
    <citation type="submission" date="2017-09" db="EMBL/GenBank/DDBJ databases">
        <authorList>
            <person name="Cho G.-S."/>
            <person name="Oguntoyinbo F.A."/>
            <person name="Cnockaert M."/>
            <person name="Kabisch J."/>
            <person name="Neve H."/>
            <person name="Bockelmann W."/>
            <person name="Wenning M."/>
            <person name="Franz C.M."/>
            <person name="Vandamme P."/>
        </authorList>
    </citation>
    <scope>NUCLEOTIDE SEQUENCE [LARGE SCALE GENOMIC DNA]</scope>
    <source>
        <strain evidence="2">MBT G8648</strain>
    </source>
</reference>